<proteinExistence type="predicted"/>
<sequence length="136" mass="14761">MVSAPALLVAWFLAAAASPADPTGAVWPHDDIYVSAGAAHAYVDVQCPSGQRHWTLTVRLAAYRPGHPAATGSATTSDVICDGVTKWHQHPIDVRPDTAPFFATHDERNVGTAELRDPDGTLVATRTRRMHFYSWD</sequence>
<feature type="chain" id="PRO_5038808061" description="Secreted protein" evidence="1">
    <location>
        <begin position="21"/>
        <end position="136"/>
    </location>
</feature>
<organism evidence="2 3">
    <name type="scientific">Nocardia pseudobrasiliensis</name>
    <dbReference type="NCBI Taxonomy" id="45979"/>
    <lineage>
        <taxon>Bacteria</taxon>
        <taxon>Bacillati</taxon>
        <taxon>Actinomycetota</taxon>
        <taxon>Actinomycetes</taxon>
        <taxon>Mycobacteriales</taxon>
        <taxon>Nocardiaceae</taxon>
        <taxon>Nocardia</taxon>
    </lineage>
</organism>
<dbReference type="EMBL" id="QQBC01000005">
    <property type="protein sequence ID" value="RDI65834.1"/>
    <property type="molecule type" value="Genomic_DNA"/>
</dbReference>
<dbReference type="AlphaFoldDB" id="A0A370I8U9"/>
<evidence type="ECO:0000256" key="1">
    <source>
        <dbReference type="SAM" id="SignalP"/>
    </source>
</evidence>
<keyword evidence="3" id="KW-1185">Reference proteome</keyword>
<keyword evidence="1" id="KW-0732">Signal</keyword>
<dbReference type="Proteomes" id="UP000254869">
    <property type="component" value="Unassembled WGS sequence"/>
</dbReference>
<gene>
    <name evidence="2" type="ORF">DFR76_105150</name>
</gene>
<reference evidence="2 3" key="1">
    <citation type="submission" date="2018-07" db="EMBL/GenBank/DDBJ databases">
        <title>Genomic Encyclopedia of Type Strains, Phase IV (KMG-IV): sequencing the most valuable type-strain genomes for metagenomic binning, comparative biology and taxonomic classification.</title>
        <authorList>
            <person name="Goeker M."/>
        </authorList>
    </citation>
    <scope>NUCLEOTIDE SEQUENCE [LARGE SCALE GENOMIC DNA]</scope>
    <source>
        <strain evidence="2 3">DSM 44290</strain>
    </source>
</reference>
<protein>
    <recommendedName>
        <fullName evidence="4">Secreted protein</fullName>
    </recommendedName>
</protein>
<evidence type="ECO:0008006" key="4">
    <source>
        <dbReference type="Google" id="ProtNLM"/>
    </source>
</evidence>
<evidence type="ECO:0000313" key="2">
    <source>
        <dbReference type="EMBL" id="RDI65834.1"/>
    </source>
</evidence>
<comment type="caution">
    <text evidence="2">The sequence shown here is derived from an EMBL/GenBank/DDBJ whole genome shotgun (WGS) entry which is preliminary data.</text>
</comment>
<dbReference type="RefSeq" id="WP_068000127.1">
    <property type="nucleotide sequence ID" value="NZ_QQBC01000005.1"/>
</dbReference>
<feature type="signal peptide" evidence="1">
    <location>
        <begin position="1"/>
        <end position="20"/>
    </location>
</feature>
<evidence type="ECO:0000313" key="3">
    <source>
        <dbReference type="Proteomes" id="UP000254869"/>
    </source>
</evidence>
<accession>A0A370I8U9</accession>
<name>A0A370I8U9_9NOCA</name>